<dbReference type="AlphaFoldDB" id="A0A1I8BMA6"/>
<evidence type="ECO:0000256" key="2">
    <source>
        <dbReference type="ARBA" id="ARBA00022737"/>
    </source>
</evidence>
<protein>
    <submittedName>
        <fullName evidence="5">C2 domain-containing protein</fullName>
    </submittedName>
</protein>
<dbReference type="PRINTS" id="PR00399">
    <property type="entry name" value="SYNAPTOTAGMN"/>
</dbReference>
<dbReference type="InterPro" id="IPR001565">
    <property type="entry name" value="Synaptotagmin"/>
</dbReference>
<dbReference type="GO" id="GO:0061669">
    <property type="term" value="P:spontaneous neurotransmitter secretion"/>
    <property type="evidence" value="ECO:0007669"/>
    <property type="project" value="TreeGrafter"/>
</dbReference>
<dbReference type="GO" id="GO:0017158">
    <property type="term" value="P:regulation of calcium ion-dependent exocytosis"/>
    <property type="evidence" value="ECO:0007669"/>
    <property type="project" value="TreeGrafter"/>
</dbReference>
<dbReference type="PROSITE" id="PS50004">
    <property type="entry name" value="C2"/>
    <property type="match status" value="1"/>
</dbReference>
<dbReference type="GO" id="GO:0016020">
    <property type="term" value="C:membrane"/>
    <property type="evidence" value="ECO:0007669"/>
    <property type="project" value="InterPro"/>
</dbReference>
<accession>A0A1I8BMA6</accession>
<dbReference type="OMA" id="MAINVCT"/>
<dbReference type="InterPro" id="IPR000008">
    <property type="entry name" value="C2_dom"/>
</dbReference>
<dbReference type="PANTHER" id="PTHR45729:SF6">
    <property type="entry name" value="RABPHILIN, ISOFORM A"/>
    <property type="match status" value="1"/>
</dbReference>
<name>A0A1I8BMA6_MELHA</name>
<dbReference type="Gene3D" id="2.60.40.150">
    <property type="entry name" value="C2 domain"/>
    <property type="match status" value="2"/>
</dbReference>
<evidence type="ECO:0000313" key="4">
    <source>
        <dbReference type="Proteomes" id="UP000095281"/>
    </source>
</evidence>
<dbReference type="SMART" id="SM00239">
    <property type="entry name" value="C2"/>
    <property type="match status" value="1"/>
</dbReference>
<evidence type="ECO:0000256" key="1">
    <source>
        <dbReference type="ARBA" id="ARBA00022723"/>
    </source>
</evidence>
<evidence type="ECO:0000259" key="3">
    <source>
        <dbReference type="PROSITE" id="PS50004"/>
    </source>
</evidence>
<organism evidence="4 5">
    <name type="scientific">Meloidogyne hapla</name>
    <name type="common">Root-knot nematode worm</name>
    <dbReference type="NCBI Taxonomy" id="6305"/>
    <lineage>
        <taxon>Eukaryota</taxon>
        <taxon>Metazoa</taxon>
        <taxon>Ecdysozoa</taxon>
        <taxon>Nematoda</taxon>
        <taxon>Chromadorea</taxon>
        <taxon>Rhabditida</taxon>
        <taxon>Tylenchina</taxon>
        <taxon>Tylenchomorpha</taxon>
        <taxon>Tylenchoidea</taxon>
        <taxon>Meloidogynidae</taxon>
        <taxon>Meloidogyninae</taxon>
        <taxon>Meloidogyne</taxon>
    </lineage>
</organism>
<dbReference type="WBParaSite" id="MhA1_Contig320.frz3.gene40">
    <property type="protein sequence ID" value="MhA1_Contig320.frz3.gene40"/>
    <property type="gene ID" value="MhA1_Contig320.frz3.gene40"/>
</dbReference>
<dbReference type="Proteomes" id="UP000095281">
    <property type="component" value="Unplaced"/>
</dbReference>
<keyword evidence="4" id="KW-1185">Reference proteome</keyword>
<dbReference type="PANTHER" id="PTHR45729">
    <property type="entry name" value="RABPHILIN, ISOFORM A"/>
    <property type="match status" value="1"/>
</dbReference>
<keyword evidence="2" id="KW-0677">Repeat</keyword>
<dbReference type="GO" id="GO:0046872">
    <property type="term" value="F:metal ion binding"/>
    <property type="evidence" value="ECO:0007669"/>
    <property type="project" value="UniProtKB-KW"/>
</dbReference>
<keyword evidence="1" id="KW-0479">Metal-binding</keyword>
<dbReference type="Pfam" id="PF00168">
    <property type="entry name" value="C2"/>
    <property type="match status" value="2"/>
</dbReference>
<dbReference type="PRINTS" id="PR00360">
    <property type="entry name" value="C2DOMAIN"/>
</dbReference>
<feature type="domain" description="C2" evidence="3">
    <location>
        <begin position="72"/>
        <end position="196"/>
    </location>
</feature>
<reference evidence="5" key="1">
    <citation type="submission" date="2016-11" db="UniProtKB">
        <authorList>
            <consortium name="WormBaseParasite"/>
        </authorList>
    </citation>
    <scope>IDENTIFICATION</scope>
</reference>
<sequence length="202" mass="22880">MKPNVLARGIVDSDLDYWSLRVTVLDRDRIGADFLGETRIALRKLPLGVTKKFNLYLEHAMPTPLEKPIQEERGKLLLSVCYNIQQGSLFVTIKRCVELLGMDATGFSDPYCKVSLTPLASKAHRQKTAIKKRTLNPEFNETMQFLVPFKDLPKKTLAIGVYDYGGIVLSTAAPGERGRQWQHVIENPGKTFEYWHKLESDG</sequence>
<dbReference type="GO" id="GO:0006887">
    <property type="term" value="P:exocytosis"/>
    <property type="evidence" value="ECO:0007669"/>
    <property type="project" value="TreeGrafter"/>
</dbReference>
<dbReference type="InterPro" id="IPR043566">
    <property type="entry name" value="Rabphilin/DOC2/Noc2"/>
</dbReference>
<dbReference type="GO" id="GO:0098793">
    <property type="term" value="C:presynapse"/>
    <property type="evidence" value="ECO:0007669"/>
    <property type="project" value="GOC"/>
</dbReference>
<evidence type="ECO:0000313" key="5">
    <source>
        <dbReference type="WBParaSite" id="MhA1_Contig320.frz3.gene40"/>
    </source>
</evidence>
<proteinExistence type="predicted"/>
<dbReference type="SUPFAM" id="SSF49562">
    <property type="entry name" value="C2 domain (Calcium/lipid-binding domain, CaLB)"/>
    <property type="match status" value="2"/>
</dbReference>
<dbReference type="InterPro" id="IPR035892">
    <property type="entry name" value="C2_domain_sf"/>
</dbReference>